<sequence>MLKRKLIWLLPLPLFVGCVLLVKPSDEYLLEAKHTGLENERHEFVVSLTNEGDEPMKLISYDGGFVDMVVKDENGKIVYDSDKNTMTTQVVKYKQIRSNNTVDFTTSLDTEELPAGTYDILFKLDKDRGKTFDVEMSWLKE</sequence>
<dbReference type="InterPro" id="IPR038144">
    <property type="entry name" value="IPI"/>
</dbReference>
<dbReference type="OrthoDB" id="2453194at2"/>
<evidence type="ECO:0000313" key="3">
    <source>
        <dbReference type="Proteomes" id="UP000031449"/>
    </source>
</evidence>
<dbReference type="AlphaFoldDB" id="A0A0B5AZ00"/>
<proteinExistence type="predicted"/>
<keyword evidence="2" id="KW-0614">Plasmid</keyword>
<evidence type="ECO:0000259" key="1">
    <source>
        <dbReference type="Pfam" id="PF12690"/>
    </source>
</evidence>
<accession>A0A0B5AZ00</accession>
<keyword evidence="3" id="KW-1185">Reference proteome</keyword>
<gene>
    <name evidence="2" type="ORF">JMA_38910</name>
</gene>
<dbReference type="KEGG" id="jeo:JMA_38910"/>
<protein>
    <recommendedName>
        <fullName evidence="1">Intracellular proteinase inhibitor BsuPI domain-containing protein</fullName>
    </recommendedName>
</protein>
<evidence type="ECO:0000313" key="2">
    <source>
        <dbReference type="EMBL" id="AJD93209.1"/>
    </source>
</evidence>
<dbReference type="HOGENOM" id="CLU_1822739_0_0_9"/>
<dbReference type="Proteomes" id="UP000031449">
    <property type="component" value="Plasmid unnamed"/>
</dbReference>
<dbReference type="Gene3D" id="2.60.40.2360">
    <property type="entry name" value="Intracellular proteinase inhibitor BsuPI"/>
    <property type="match status" value="1"/>
</dbReference>
<dbReference type="EMBL" id="CP009417">
    <property type="protein sequence ID" value="AJD93209.1"/>
    <property type="molecule type" value="Genomic_DNA"/>
</dbReference>
<reference evidence="2 3" key="1">
    <citation type="submission" date="2014-08" db="EMBL/GenBank/DDBJ databases">
        <title>Complete genome of a marine bacteria Jeotgalibacillus malaysiensis.</title>
        <authorList>
            <person name="Yaakop A.S."/>
            <person name="Chan K.-G."/>
            <person name="Goh K.M."/>
        </authorList>
    </citation>
    <scope>NUCLEOTIDE SEQUENCE [LARGE SCALE GENOMIC DNA]</scope>
    <source>
        <strain evidence="2 3">D5</strain>
        <plasmid evidence="3">Plasmid</plasmid>
    </source>
</reference>
<dbReference type="PROSITE" id="PS51257">
    <property type="entry name" value="PROKAR_LIPOPROTEIN"/>
    <property type="match status" value="1"/>
</dbReference>
<name>A0A0B5AZ00_9BACL</name>
<dbReference type="BioCyc" id="JESP1508404:G14D9-13175-MONOMER"/>
<geneLocation type="plasmid" evidence="3"/>
<feature type="domain" description="Intracellular proteinase inhibitor BsuPI" evidence="1">
    <location>
        <begin position="38"/>
        <end position="122"/>
    </location>
</feature>
<dbReference type="Pfam" id="PF12690">
    <property type="entry name" value="BsuPI"/>
    <property type="match status" value="1"/>
</dbReference>
<organism evidence="2 3">
    <name type="scientific">Jeotgalibacillus malaysiensis</name>
    <dbReference type="NCBI Taxonomy" id="1508404"/>
    <lineage>
        <taxon>Bacteria</taxon>
        <taxon>Bacillati</taxon>
        <taxon>Bacillota</taxon>
        <taxon>Bacilli</taxon>
        <taxon>Bacillales</taxon>
        <taxon>Caryophanaceae</taxon>
        <taxon>Jeotgalibacillus</taxon>
    </lineage>
</organism>
<dbReference type="InterPro" id="IPR020481">
    <property type="entry name" value="Intracell_prot_inh_BsuPI"/>
</dbReference>